<comment type="caution">
    <text evidence="7">Lacks conserved residue(s) required for the propagation of feature annotation.</text>
</comment>
<dbReference type="GO" id="GO:0030301">
    <property type="term" value="P:cholesterol transport"/>
    <property type="evidence" value="ECO:0007669"/>
    <property type="project" value="TreeGrafter"/>
</dbReference>
<keyword evidence="3" id="KW-0964">Secreted</keyword>
<dbReference type="GO" id="GO:0034359">
    <property type="term" value="C:mature chylomicron"/>
    <property type="evidence" value="ECO:0007669"/>
    <property type="project" value="TreeGrafter"/>
</dbReference>
<keyword evidence="4" id="KW-0732">Signal</keyword>
<keyword evidence="10" id="KW-1185">Reference proteome</keyword>
<evidence type="ECO:0000256" key="1">
    <source>
        <dbReference type="ARBA" id="ARBA00004613"/>
    </source>
</evidence>
<dbReference type="PANTHER" id="PTHR13769">
    <property type="entry name" value="APOLIPOPROTEIN B"/>
    <property type="match status" value="1"/>
</dbReference>
<dbReference type="SMART" id="SM01169">
    <property type="entry name" value="DUF1943"/>
    <property type="match status" value="1"/>
</dbReference>
<dbReference type="SMART" id="SM00638">
    <property type="entry name" value="LPD_N"/>
    <property type="match status" value="1"/>
</dbReference>
<evidence type="ECO:0000256" key="3">
    <source>
        <dbReference type="ARBA" id="ARBA00022525"/>
    </source>
</evidence>
<dbReference type="SUPFAM" id="SSF56968">
    <property type="entry name" value="Lipovitellin-phosvitin complex, beta-sheet shell regions"/>
    <property type="match status" value="2"/>
</dbReference>
<dbReference type="Pfam" id="PF01347">
    <property type="entry name" value="Vitellogenin_N"/>
    <property type="match status" value="2"/>
</dbReference>
<evidence type="ECO:0000256" key="2">
    <source>
        <dbReference type="ARBA" id="ARBA00022448"/>
    </source>
</evidence>
<dbReference type="InterPro" id="IPR052418">
    <property type="entry name" value="Apolipoprotein_B"/>
</dbReference>
<reference evidence="9" key="1">
    <citation type="submission" date="2025-08" db="UniProtKB">
        <authorList>
            <consortium name="Ensembl"/>
        </authorList>
    </citation>
    <scope>IDENTIFICATION</scope>
</reference>
<dbReference type="Ensembl" id="ENSGWIT00000012131.1">
    <property type="protein sequence ID" value="ENSGWIP00000010913.1"/>
    <property type="gene ID" value="ENSGWIG00000006403.1"/>
</dbReference>
<evidence type="ECO:0000256" key="7">
    <source>
        <dbReference type="PROSITE-ProRule" id="PRU00557"/>
    </source>
</evidence>
<keyword evidence="5" id="KW-0445">Lipid transport</keyword>
<evidence type="ECO:0000256" key="6">
    <source>
        <dbReference type="ARBA" id="ARBA00023180"/>
    </source>
</evidence>
<reference evidence="9" key="2">
    <citation type="submission" date="2025-09" db="UniProtKB">
        <authorList>
            <consortium name="Ensembl"/>
        </authorList>
    </citation>
    <scope>IDENTIFICATION</scope>
</reference>
<feature type="domain" description="Vitellogenin" evidence="8">
    <location>
        <begin position="21"/>
        <end position="604"/>
    </location>
</feature>
<dbReference type="Pfam" id="PF06448">
    <property type="entry name" value="DUF1081"/>
    <property type="match status" value="1"/>
</dbReference>
<dbReference type="InterPro" id="IPR015816">
    <property type="entry name" value="Vitellinogen_b-sht_N"/>
</dbReference>
<keyword evidence="2" id="KW-0813">Transport</keyword>
<gene>
    <name evidence="9" type="primary">apoba</name>
</gene>
<dbReference type="Gene3D" id="2.30.230.10">
    <property type="entry name" value="Lipovitellin, beta-sheet shell regions, chain A"/>
    <property type="match status" value="1"/>
</dbReference>
<keyword evidence="6" id="KW-0325">Glycoprotein</keyword>
<dbReference type="Proteomes" id="UP000694680">
    <property type="component" value="Unassembled WGS sequence"/>
</dbReference>
<dbReference type="InterPro" id="IPR001747">
    <property type="entry name" value="Vitellogenin_N"/>
</dbReference>
<evidence type="ECO:0000313" key="10">
    <source>
        <dbReference type="Proteomes" id="UP000694680"/>
    </source>
</evidence>
<dbReference type="Gene3D" id="1.25.10.20">
    <property type="entry name" value="Vitellinogen, superhelical"/>
    <property type="match status" value="2"/>
</dbReference>
<evidence type="ECO:0000256" key="5">
    <source>
        <dbReference type="ARBA" id="ARBA00023055"/>
    </source>
</evidence>
<dbReference type="InterPro" id="IPR009454">
    <property type="entry name" value="Lipid_transpt_open_b-sht"/>
</dbReference>
<dbReference type="GO" id="GO:0006642">
    <property type="term" value="P:triglyceride mobilization"/>
    <property type="evidence" value="ECO:0007669"/>
    <property type="project" value="TreeGrafter"/>
</dbReference>
<proteinExistence type="predicted"/>
<dbReference type="InterPro" id="IPR015819">
    <property type="entry name" value="Lipid_transp_b-sht_shell"/>
</dbReference>
<dbReference type="GO" id="GO:0042953">
    <property type="term" value="P:lipoprotein transport"/>
    <property type="evidence" value="ECO:0007669"/>
    <property type="project" value="TreeGrafter"/>
</dbReference>
<dbReference type="PROSITE" id="PS51211">
    <property type="entry name" value="VITELLOGENIN"/>
    <property type="match status" value="1"/>
</dbReference>
<sequence length="3717" mass="420318">MGGCRGWFIKLNSVSAVASRFKAHKKYVYQYTTKSQNGVVGISDMSNGPKVSCQVEMEVPQPCEFVLHVRDCALSDETDRDPQDPSETDAFKAVMERNPLKFSVEEVSGVQLYPEPDESVNILNIKRGIISALLVPLLEDDQSRLMSTVHGKCLTKHLVKARMDTPTEVTLTRDLSRCDQFYGRELTNSPLALMQNPLSKLITSAQSCSYQFDNKGKHITAALCTEKHSYLPFSYQDNGLSSIVTQELTLQSTKRINNRIFDVNPSLKKPLYFEDPDDKAPVQDKEAVLSTMQELLALAGTDQGQKRTSLFHKLVSSMRVLKNETLSQTVTEMFKKSGWLTMQALFQCGSSECTSGILQIIRSIDGVSLEVDALIYVLSLQGNPDEAHVRDMLNMAQYKQMEMAMMEVYFLVMKVSFFFFFFLNLCFTKHDVNPNLISTIAACAKKPELSLSNQKAALQSFRLMDINDEIRNTLMEVYKAKQSPVEKRAAAYLILTKKPDLPLIKDIVNNLENERDDQFRSFVRSHLNNILNSEEPQMNLLKDYIKEAFKDGSLSNQIFHEMSLNYKANSPLGSIESNILFDGVDSLPKEMTLGSTLKLFEEDFDLFEVRLHPNHLSRQHIHRTLCTLVISFQAPQDLLKDITEALRTLREKVEMSASPEATAYLRLLGKEIGYMKSTEMRKALETFSIFNFASVSTPKALHALTSNTENEVFGHYIFMENSFSLPTASGFPLKYSLAGVLAPGAKGGLAPSAMPSVGLEFITRMGVYIPEYVDAGIEMHTNMFHQSSLNAKITMKRNQFKIVLPAPTSNVQLVTVSNELISISSCQKTLVPSSAEKRSESTDCQPLFRGLNLCTVMQYPNATTRDQAPYLPLTGQSKFAVEIHPTGKVSEYSASFTDETLREGKKGRHRVDNLKLTLRAEGTATITLKYNRNKQTVSSELIIPDCDIEAGIKLAVTDSDVDGTKIRGINIDVTNKNIPQLSLVGRARLEKMRDSMLQLQVLMPYLNSDASVTANLRKDEDMHMNLETVIHLPDMFYEQKTSVKYDNDKFEVELKSDFNSEIQKMIPNLEEHHKQLQDLIDNFFLFHLFSDSLFRYQFNKDKIAISIPFPHGGKKSEELNIPKRLSVPEVDIPEIGLRIPANSYPLPTFTIPPSLDFTVPLLGLAEASTKINSNFYSWEGIISGGNTTVDVPSYTALYKAMAQSPFCLLSYKLEGSGIISGIPDTGLIYLLNNSFNHCLIDTSFSYGEALRVTDKMNARANYKFEAASPLGLQASLHSSSQAMSTLNSDDVTGDGTMDGFLKVGSLNTTISYTNSYQLRPLEQTGRGKSTFQFNAPFLRIDNTIEALYENNELKIVSKTNAQKDAIKHVAEFKYKDAKLTLKSNAVATAMDKTISNKAELGISGDMAIFRFETQAEDDKNRAYSLLRALLDSNGLEANSEGTLMFTTGRGLHKATVKISEYGLSTSGTNSIQCSPVTLENIFDGTIDSNGAIFSSTIKIKTENSHTLTLTLWTLKLRSKTNNIICEDVYYKHDAKVDMKPFVVGLDVKNDLRIYDFILNNEDHLKFEPQKADLSGMVSAALGDQHNLKQSYEVIYNDMAATMKSAMSGNIMDSQLSHKCEVEIAGLSLTSSCEGRVTSEHLRMDGNIRTMALPFSLSIDALLNSDGELHLNGKHTGQLYSRFLVKAEPLAFSLTQDCRISTVHKLPNGESSTDLDSKFENLLTPNDQSLAWKVKSNLNEHTYLKDLSVANDKEKMLLEFSDVLTSNIISRLKGSPPEMQEFRTSGFFRYDKNSDCRIIEIPFIQSFPAAFEQLKNTLVKALESLKQSIVNLDIDQQINDFRDNIDRIPSEVSDFMQKLDLENKVKQVKAKLDYLINEFGITMEDLELGVNRLREDVEKSLVVLFTTIKDFLSNLEVYIRDGHFADKTMSILSNIEHQVHSWDKKYEIQQTVIKILDAIEDIIKQIDLQKLRDRSATFLRELDAKYEILDTIKSKLSDLKQAIKKFDLGSFLQDLKDYFLSPDWASFVAQLKDQIPTTEIAKVMESMNDVIVNWIDEYEIPIKLNAVYAYLRDLFLKYNLDDTIKDIMDQSVILLKEFKISETIQSVVDAVKAIRFEQFRDLFMQCLYSVTNQLRDMDYRKIINGVNENISSMLKLMKEFDYDTFVDEINRKIAQVTGYVNKQIKAYEIVEKLEAVRDYFREIQSSIVTYLEELRNTKVADALKKLKNVIDSAFFNDVKLKVQDMLEDMRQRISDMDIRDELYKYLQRTSESYSNIVAFISVQFDRLMEKIRHIVEDNEVFTQVKEAVDGVLDRMRRAEIKMPSFTLPLTDLEVPAFKINLNKLQEISIPAQISIPEFTILNSYTIPAFTGDFEEIKSKLVEIIDNMQAFELQTPNLEEIFGDLKVIYFSDLPDFTFPEITLSEIKVPVITIPKLNLKDFDIMMLSIPEIKFPGFPSDICVPVFGKLHGDFHINFPHYTLVTTWIFENITSSIKNPQLTATLTSEAKSSFEPLEYTFHAYAKLEAPRLKKLLFTEKVKARNKAFIIDHEGLLTLTGPSIQVSTKIEAKATAPLYTADLINNMALTIGEGITAATDTTYNHNLDVPAIETLSQTSMKHDAVATIAPGKITVTSDTNGNGKWSIQDYSDEGTHKNSLKFDVSSSIAKLIFTEETDSKAFKSKKSLNAEAVTLSHMTVEARCETELPFVKKSVMALNGEAHIGDLKVALTASHDAEFTGSLAGSMSNWLEFRAYPFEIFLDVKNKKNSKIFFPLRLVGKVDFLHDYGIVINSEKQLAFCQALARFNQYKYTHDFKVENNQMSITLQALANGEANLDFLTVPLTIPEITLPHIEITIPEVRDFSLWENAGLKNLFTTPQQSFDMNLRLQYNKNPDTHSFDLHLEPFYSALSDNLNILQAQFEAGRDKSDIVARFVGSSVSVFDILNGKIDGTTSLTKKSGLKLATTVSLEHTNIEANHECAMSLTKRNMEASVTNDVKINLPFLNLEFNDELKGNTKTKPNLSSKTKLKYMFNIPMIASVGKGNLDSNCELEGLSSYLSFETFTQGKTDISIMDRYNFAGDLENVGSFYLNANGLRSTLKTVLNANTDKQEKEKRRAINIFLFNLNENLALEVSLRRVFAKFDHMSNNRVDFGYINTDGKYIVSSFAFPKSLTLGEYTVDLNEITNHISNFELPSIVIPEQKIEIPEFDLIMPLSVFVPNFGGLSAKLKVSSPIYNISTTANLEKSNSNFVTSLNSVCTSTIIFLEYDLTGKIQIILLESLHTLNIDITSPTFIDANFRFASRKDGITASVSSPSSGFLGLNFLRRSPSHFHGKLFSRYLSSPDKDVDVLTLKATLKNSEKLALQTLWNWEFFHDVIEGVKEKIPAVTNAVIKFLNKYHNYHFGFDLNRGGTKIKNTMSNFIERAYHKVPVSLEAVHDAVQNICHDGKAFYTQFHDSLMSMDVNDTMDNLLHEMKKLGRHSEAKVQDLMDWVTQFLGDTKFPESEVSLLDVVQQVHNSVSRAFTSVLERLEHLFMMIEKSIRNTEFMLPGSNTVVKGGELMDELTTSFRLTMRKMFKWADKTAQDIFQVTVEKAKDFLTFLKDQNWDIAQLEEACKNILDFLKQQMEEATRFVSENKNLIRTQIEEAYAAFSMERVVNFVYDFISNLQLQLYAGLEMFAEQIRKASQSTSPYIKVGNKKLDVEVPLPFFWKSFSEWPTYVRH</sequence>
<dbReference type="Pfam" id="PF09172">
    <property type="entry name" value="Vit_open_b-sht"/>
    <property type="match status" value="1"/>
</dbReference>
<evidence type="ECO:0000313" key="9">
    <source>
        <dbReference type="Ensembl" id="ENSGWIP00000010913.1"/>
    </source>
</evidence>
<accession>A0A8C5DVG6</accession>
<dbReference type="GO" id="GO:0034361">
    <property type="term" value="C:very-low-density lipoprotein particle"/>
    <property type="evidence" value="ECO:0007669"/>
    <property type="project" value="TreeGrafter"/>
</dbReference>
<dbReference type="Gene3D" id="2.20.80.10">
    <property type="entry name" value="Lipovitellin-phosvitin complex, chain A, domain 4"/>
    <property type="match status" value="1"/>
</dbReference>
<evidence type="ECO:0000256" key="4">
    <source>
        <dbReference type="ARBA" id="ARBA00022729"/>
    </source>
</evidence>
<comment type="subcellular location">
    <subcellularLocation>
        <location evidence="1">Secreted</location>
    </subcellularLocation>
</comment>
<name>A0A8C5DVG6_GOUWI</name>
<evidence type="ECO:0000259" key="8">
    <source>
        <dbReference type="PROSITE" id="PS51211"/>
    </source>
</evidence>
<organism evidence="9 10">
    <name type="scientific">Gouania willdenowi</name>
    <name type="common">Blunt-snouted clingfish</name>
    <name type="synonym">Lepadogaster willdenowi</name>
    <dbReference type="NCBI Taxonomy" id="441366"/>
    <lineage>
        <taxon>Eukaryota</taxon>
        <taxon>Metazoa</taxon>
        <taxon>Chordata</taxon>
        <taxon>Craniata</taxon>
        <taxon>Vertebrata</taxon>
        <taxon>Euteleostomi</taxon>
        <taxon>Actinopterygii</taxon>
        <taxon>Neopterygii</taxon>
        <taxon>Teleostei</taxon>
        <taxon>Neoteleostei</taxon>
        <taxon>Acanthomorphata</taxon>
        <taxon>Ovalentaria</taxon>
        <taxon>Blenniimorphae</taxon>
        <taxon>Blenniiformes</taxon>
        <taxon>Gobiesocoidei</taxon>
        <taxon>Gobiesocidae</taxon>
        <taxon>Gobiesocinae</taxon>
        <taxon>Gouania</taxon>
    </lineage>
</organism>
<protein>
    <recommendedName>
        <fullName evidence="8">Vitellogenin domain-containing protein</fullName>
    </recommendedName>
</protein>
<dbReference type="InterPro" id="IPR015255">
    <property type="entry name" value="Vitellinogen_open_b-sht"/>
</dbReference>
<dbReference type="InterPro" id="IPR011030">
    <property type="entry name" value="Lipovitellin_superhlx_dom"/>
</dbReference>
<dbReference type="PANTHER" id="PTHR13769:SF6">
    <property type="entry name" value="APOLIPOPROTEIN B-100"/>
    <property type="match status" value="1"/>
</dbReference>
<dbReference type="GO" id="GO:0034362">
    <property type="term" value="C:low-density lipoprotein particle"/>
    <property type="evidence" value="ECO:0007669"/>
    <property type="project" value="TreeGrafter"/>
</dbReference>
<dbReference type="GO" id="GO:0050750">
    <property type="term" value="F:low-density lipoprotein particle receptor binding"/>
    <property type="evidence" value="ECO:0007669"/>
    <property type="project" value="TreeGrafter"/>
</dbReference>
<dbReference type="GO" id="GO:0042632">
    <property type="term" value="P:cholesterol homeostasis"/>
    <property type="evidence" value="ECO:0007669"/>
    <property type="project" value="TreeGrafter"/>
</dbReference>
<dbReference type="GO" id="GO:0120020">
    <property type="term" value="F:cholesterol transfer activity"/>
    <property type="evidence" value="ECO:0007669"/>
    <property type="project" value="TreeGrafter"/>
</dbReference>
<dbReference type="SUPFAM" id="SSF48431">
    <property type="entry name" value="Lipovitellin-phosvitin complex, superhelical domain"/>
    <property type="match status" value="1"/>
</dbReference>